<evidence type="ECO:0000313" key="2">
    <source>
        <dbReference type="Proteomes" id="UP000886520"/>
    </source>
</evidence>
<dbReference type="Pfam" id="PF14009">
    <property type="entry name" value="PADRE"/>
    <property type="match status" value="1"/>
</dbReference>
<comment type="caution">
    <text evidence="1">The sequence shown here is derived from an EMBL/GenBank/DDBJ whole genome shotgun (WGS) entry which is preliminary data.</text>
</comment>
<gene>
    <name evidence="1" type="ORF">GOP47_0012917</name>
</gene>
<dbReference type="PANTHER" id="PTHR33052">
    <property type="entry name" value="DUF4228 DOMAIN PROTEIN-RELATED"/>
    <property type="match status" value="1"/>
</dbReference>
<accession>A0A9D4US57</accession>
<name>A0A9D4US57_ADICA</name>
<dbReference type="EMBL" id="JABFUD020000012">
    <property type="protein sequence ID" value="KAI5072811.1"/>
    <property type="molecule type" value="Genomic_DNA"/>
</dbReference>
<keyword evidence="2" id="KW-1185">Reference proteome</keyword>
<evidence type="ECO:0000313" key="1">
    <source>
        <dbReference type="EMBL" id="KAI5072811.1"/>
    </source>
</evidence>
<reference evidence="1" key="1">
    <citation type="submission" date="2021-01" db="EMBL/GenBank/DDBJ databases">
        <title>Adiantum capillus-veneris genome.</title>
        <authorList>
            <person name="Fang Y."/>
            <person name="Liao Q."/>
        </authorList>
    </citation>
    <scope>NUCLEOTIDE SEQUENCE</scope>
    <source>
        <strain evidence="1">H3</strain>
        <tissue evidence="1">Leaf</tissue>
    </source>
</reference>
<proteinExistence type="predicted"/>
<organism evidence="1 2">
    <name type="scientific">Adiantum capillus-veneris</name>
    <name type="common">Maidenhair fern</name>
    <dbReference type="NCBI Taxonomy" id="13818"/>
    <lineage>
        <taxon>Eukaryota</taxon>
        <taxon>Viridiplantae</taxon>
        <taxon>Streptophyta</taxon>
        <taxon>Embryophyta</taxon>
        <taxon>Tracheophyta</taxon>
        <taxon>Polypodiopsida</taxon>
        <taxon>Polypodiidae</taxon>
        <taxon>Polypodiales</taxon>
        <taxon>Pteridineae</taxon>
        <taxon>Pteridaceae</taxon>
        <taxon>Vittarioideae</taxon>
        <taxon>Adiantum</taxon>
    </lineage>
</organism>
<dbReference type="OrthoDB" id="1922322at2759"/>
<dbReference type="AlphaFoldDB" id="A0A9D4US57"/>
<dbReference type="Proteomes" id="UP000886520">
    <property type="component" value="Chromosome 12"/>
</dbReference>
<protein>
    <submittedName>
        <fullName evidence="1">Uncharacterized protein</fullName>
    </submittedName>
</protein>
<dbReference type="InterPro" id="IPR025322">
    <property type="entry name" value="PADRE_dom"/>
</dbReference>
<sequence>MGNHLACMSPAASNRLHAAANSECRFIKFLNCETGALSQLEGPLTAAEAMMEFLAQFVCSFSSAAASGSCGRRICGLSADEELQAAELYLLLPMHRRNTRFSMEEMAAFAKLESTWKCSGRQVSKGAAISQRKVVPCPAPPASEAMQIASILGEGAFVNLKSRSVKQLEMASLHEGPLQVGGVGSRQVMCRSKSWMPKLETVNEYAVAS</sequence>